<accession>A0ABU4HN29</accession>
<name>A0ABU4HN29_9ACTN</name>
<dbReference type="Proteomes" id="UP001284601">
    <property type="component" value="Unassembled WGS sequence"/>
</dbReference>
<evidence type="ECO:0000256" key="2">
    <source>
        <dbReference type="SAM" id="SignalP"/>
    </source>
</evidence>
<gene>
    <name evidence="3" type="ORF">R7226_10195</name>
</gene>
<feature type="chain" id="PRO_5047258976" evidence="2">
    <location>
        <begin position="22"/>
        <end position="1102"/>
    </location>
</feature>
<evidence type="ECO:0000313" key="4">
    <source>
        <dbReference type="Proteomes" id="UP001284601"/>
    </source>
</evidence>
<feature type="compositionally biased region" description="Low complexity" evidence="1">
    <location>
        <begin position="276"/>
        <end position="290"/>
    </location>
</feature>
<reference evidence="4" key="1">
    <citation type="submission" date="2023-07" db="EMBL/GenBank/DDBJ databases">
        <title>Conexibacter stalactiti sp. nov., isolated from stalactites in a lava cave and emended description of the genus Conexibacter.</title>
        <authorList>
            <person name="Lee S.D."/>
        </authorList>
    </citation>
    <scope>NUCLEOTIDE SEQUENCE [LARGE SCALE GENOMIC DNA]</scope>
    <source>
        <strain evidence="4">KCTC 39840</strain>
    </source>
</reference>
<proteinExistence type="predicted"/>
<feature type="signal peptide" evidence="2">
    <location>
        <begin position="1"/>
        <end position="21"/>
    </location>
</feature>
<organism evidence="3 4">
    <name type="scientific">Conexibacter stalactiti</name>
    <dbReference type="NCBI Taxonomy" id="1940611"/>
    <lineage>
        <taxon>Bacteria</taxon>
        <taxon>Bacillati</taxon>
        <taxon>Actinomycetota</taxon>
        <taxon>Thermoleophilia</taxon>
        <taxon>Solirubrobacterales</taxon>
        <taxon>Conexibacteraceae</taxon>
        <taxon>Conexibacter</taxon>
    </lineage>
</organism>
<sequence length="1102" mass="113826">MRRALLLALAALALTAAPATAADTVITFNELPESTNIVDQYEGQGVQFGHPHRFGIADDFVNASCTGGPGSTGNLYSVVNGFNGPSAAIGCGSAEFSNGFDIAMAFAYWRRGVSFSVRARAWSGPFGVSEPVTVRLLDKNGAVLERHDYDLPVNQVVPLSYRRGQSDIAYVEIQGNARLMIDDIVAPIDAVPPDPEYRLALTTPLLELVEGATASVPVRVIRFNGSTGPVGVDVAALPAGISAAAVEPNPLGGTAAGALRLTAASPATGDRQVSISAAPGAPPSAGRATTTQPVNVTVRLAPALTMERATVSAVPRCGATSTGFFFGVRGGYSGNVGVALNRVSGPASAFAGSASAAGDGSVRVPLSVSTESATPSPTIFEVTLTPAGATPVRGALAVYADPVRVDGLDYSLVVPNPLTPNHQQIIRGSFPAGCALRFVDDGGTELPRQGLVGGGPGVSEGVRLGLGADPVTTAVHVVRADTGAELAASARFTVRDFRNGPALSGVNGGAGAQMASYSWDDFVATFGRDEADSCFLGYCWRDGVADAYYRRFRDRVQGGGGLCWGWSNVAVGFASGDDLPRVYTPGVTRGWDITPLTDGTAIKRQIGMWQVRWNDRGNILEYNRQRNSPLNAAGMRARIEQLLNRGIEPVVTIWNTAGNGHAVVAYDVRPTPADGGYDIVTYNPNTPYTTAEETSAATRTAALTASRIHVTPGGTWSGGITGWTNDMADIQVYEHRPAVDATLPTDVTMATPGAGDPVALQQILADGRAALDGDGSVRPGRGVSDLSTPTGGGPQPAYGLAAGRGYELELRGTRGGSYEQALLGDGVIASIGGVATRRGQRDALAFTPGRAALGFEGGGAPSTATLELIDRIGGGSRARRAAARAGGAEPQHSARVALTVGDGRVDRISFGSGARTLELRHGGPATRAAITLGSAGQGPPTSVELAPLRVGDGQRLQLRPSSWADPGAGVAWTLRNARGALVRSGRARIKPSSRVRIARRLTVAARPARRGGGGRVTVAGSISRPGGAPLLVASVRVVRGGRTIATAAAARRGRRQVRNGRFSLPLTVRRLPRGATVEVVATLSDEAAGFATARAAGRTRVR</sequence>
<feature type="region of interest" description="Disordered" evidence="1">
    <location>
        <begin position="270"/>
        <end position="290"/>
    </location>
</feature>
<protein>
    <submittedName>
        <fullName evidence="3">Uncharacterized protein</fullName>
    </submittedName>
</protein>
<feature type="region of interest" description="Disordered" evidence="1">
    <location>
        <begin position="771"/>
        <end position="795"/>
    </location>
</feature>
<evidence type="ECO:0000256" key="1">
    <source>
        <dbReference type="SAM" id="MobiDB-lite"/>
    </source>
</evidence>
<keyword evidence="2" id="KW-0732">Signal</keyword>
<dbReference type="RefSeq" id="WP_318597009.1">
    <property type="nucleotide sequence ID" value="NZ_JAWSTH010000021.1"/>
</dbReference>
<comment type="caution">
    <text evidence="3">The sequence shown here is derived from an EMBL/GenBank/DDBJ whole genome shotgun (WGS) entry which is preliminary data.</text>
</comment>
<dbReference type="EMBL" id="JAWSTH010000021">
    <property type="protein sequence ID" value="MDW5594708.1"/>
    <property type="molecule type" value="Genomic_DNA"/>
</dbReference>
<keyword evidence="4" id="KW-1185">Reference proteome</keyword>
<evidence type="ECO:0000313" key="3">
    <source>
        <dbReference type="EMBL" id="MDW5594708.1"/>
    </source>
</evidence>